<evidence type="ECO:0000256" key="5">
    <source>
        <dbReference type="ARBA" id="ARBA00023034"/>
    </source>
</evidence>
<dbReference type="PANTHER" id="PTHR12965:SF0">
    <property type="entry name" value="VACUOLAR PROTEIN SORTING-ASSOCIATED PROTEIN 54"/>
    <property type="match status" value="1"/>
</dbReference>
<keyword evidence="9" id="KW-1185">Reference proteome</keyword>
<gene>
    <name evidence="8" type="ORF">IE077_001207</name>
</gene>
<evidence type="ECO:0000256" key="3">
    <source>
        <dbReference type="ARBA" id="ARBA00022448"/>
    </source>
</evidence>
<dbReference type="EMBL" id="JADAQX010000832">
    <property type="protein sequence ID" value="KAF8819304.1"/>
    <property type="molecule type" value="Genomic_DNA"/>
</dbReference>
<accession>A0ABQ7J5M3</accession>
<reference evidence="8 9" key="1">
    <citation type="journal article" date="2020" name="bioRxiv">
        <title>Metabolic contributions of an alphaproteobacterial endosymbiont in the apicomplexan Cardiosporidium cionae.</title>
        <authorList>
            <person name="Hunter E.S."/>
            <person name="Paight C.J."/>
            <person name="Lane C.E."/>
        </authorList>
    </citation>
    <scope>NUCLEOTIDE SEQUENCE [LARGE SCALE GENOMIC DNA]</scope>
    <source>
        <strain evidence="8">ESH_2018</strain>
    </source>
</reference>
<protein>
    <submittedName>
        <fullName evidence="8">Vps54 family protein</fullName>
    </submittedName>
</protein>
<keyword evidence="5" id="KW-0333">Golgi apparatus</keyword>
<name>A0ABQ7J5M3_9APIC</name>
<dbReference type="PANTHER" id="PTHR12965">
    <property type="entry name" value="VACUOLAR PROTEIN SORTING 54"/>
    <property type="match status" value="1"/>
</dbReference>
<keyword evidence="3" id="KW-0813">Transport</keyword>
<feature type="domain" description="Vacuolar protein sorting-associated protein 54 C-terminal" evidence="7">
    <location>
        <begin position="67"/>
        <end position="164"/>
    </location>
</feature>
<evidence type="ECO:0000313" key="8">
    <source>
        <dbReference type="EMBL" id="KAF8819304.1"/>
    </source>
</evidence>
<keyword evidence="6" id="KW-0175">Coiled coil</keyword>
<evidence type="ECO:0000256" key="4">
    <source>
        <dbReference type="ARBA" id="ARBA00022927"/>
    </source>
</evidence>
<proteinExistence type="inferred from homology"/>
<organism evidence="8 9">
    <name type="scientific">Cardiosporidium cionae</name>
    <dbReference type="NCBI Taxonomy" id="476202"/>
    <lineage>
        <taxon>Eukaryota</taxon>
        <taxon>Sar</taxon>
        <taxon>Alveolata</taxon>
        <taxon>Apicomplexa</taxon>
        <taxon>Aconoidasida</taxon>
        <taxon>Nephromycida</taxon>
        <taxon>Cardiosporidium</taxon>
    </lineage>
</organism>
<dbReference type="InterPro" id="IPR012501">
    <property type="entry name" value="Vps54_C"/>
</dbReference>
<dbReference type="Pfam" id="PF07928">
    <property type="entry name" value="Vps54"/>
    <property type="match status" value="1"/>
</dbReference>
<evidence type="ECO:0000256" key="1">
    <source>
        <dbReference type="ARBA" id="ARBA00004601"/>
    </source>
</evidence>
<keyword evidence="4" id="KW-0653">Protein transport</keyword>
<comment type="subcellular location">
    <subcellularLocation>
        <location evidence="1">Golgi apparatus</location>
        <location evidence="1">trans-Golgi network</location>
    </subcellularLocation>
</comment>
<evidence type="ECO:0000256" key="6">
    <source>
        <dbReference type="ARBA" id="ARBA00023054"/>
    </source>
</evidence>
<evidence type="ECO:0000259" key="7">
    <source>
        <dbReference type="Pfam" id="PF07928"/>
    </source>
</evidence>
<dbReference type="InterPro" id="IPR039745">
    <property type="entry name" value="Vps54"/>
</dbReference>
<dbReference type="Proteomes" id="UP000823046">
    <property type="component" value="Unassembled WGS sequence"/>
</dbReference>
<evidence type="ECO:0000313" key="9">
    <source>
        <dbReference type="Proteomes" id="UP000823046"/>
    </source>
</evidence>
<sequence length="483" mass="54068">MVEMNFVIDNETWDRAAIPARFREDVLSLLVDPEPPTTSGVSLNGIEDEDSFLAGGARGGFLPMGGSQYALVTAGFIILKCMSEYSQFSRCLPLVGIDVFQRMAHLIRHFAKEAMRLIVGGEAVHKPHIKRISALHLVLCAQLMEMLARMLPKFENFIARHYTEGHSVAEKLAAPPEATPLTQALRKEGMPLPSSEEGGEEMDLSTQEAPRLSLSRYPFLDMDVFTTPVAPLMVCLIPSSLYSASCELRQVGEEMLEHRNKVYRKLQEIFLERLEVHTFKWLSVSHPVDRTSDQRQDSADSTLEINTGAVPPHDVLKQLVKEIQTLHKVLLRYCHPTDVEKIFAGSFFVFGNRFNSLIVECFNASLKIETDASLLPQNHAFPAPFEGVSNKSDSASPYDDFSKQFSLNAPQMTKIDRYLKSSSDLGNRLCIDLLFLFNSFNSLSAIQSPLHTFILDLLEVCCQAWNVDPRLVSTVKKILSSNA</sequence>
<comment type="similarity">
    <text evidence="2">Belongs to the VPS54 family.</text>
</comment>
<comment type="caution">
    <text evidence="8">The sequence shown here is derived from an EMBL/GenBank/DDBJ whole genome shotgun (WGS) entry which is preliminary data.</text>
</comment>
<evidence type="ECO:0000256" key="2">
    <source>
        <dbReference type="ARBA" id="ARBA00009150"/>
    </source>
</evidence>